<dbReference type="InterPro" id="IPR029055">
    <property type="entry name" value="Ntn_hydrolases_N"/>
</dbReference>
<dbReference type="KEGG" id="bsb:Bresu_0540"/>
<accession>D9QKM9</accession>
<evidence type="ECO:0000256" key="7">
    <source>
        <dbReference type="PIRSR" id="PIRSR600246-3"/>
    </source>
</evidence>
<sequence length="296" mass="29942">MPGPALILHGGAGARRGRDYGPETAHMREVVEAMAARLADGAAALDVVVEAIVLLEDSGLYVAGRGASPNLAGEYELDASLMDGGTRRAGAVAAFQGYRNPVRAARAVMDHSPHVLLAGSGASAFAAEHGLDAITDADAWFTRAGQGEDNHPPGQGRTAALSHGTVGCCVLDRAGRLAAGTSTGGVFGKLPGRVGDTPLPGAGVWATDRVAVSCTGQGEYFIRTNAAAGVDWRVASGQSLTEATAATIAEIGALGGDGGLIALDAHGHRADPFNSQGMKRAWLTPDGAVGVDVFGR</sequence>
<protein>
    <recommendedName>
        <fullName evidence="4">Isoaspartyl peptidase</fullName>
    </recommendedName>
</protein>
<evidence type="ECO:0000313" key="8">
    <source>
        <dbReference type="EMBL" id="ADK99854.1"/>
    </source>
</evidence>
<dbReference type="RefSeq" id="WP_013267958.1">
    <property type="nucleotide sequence ID" value="NC_014375.1"/>
</dbReference>
<dbReference type="GO" id="GO:0016811">
    <property type="term" value="F:hydrolase activity, acting on carbon-nitrogen (but not peptide) bonds, in linear amides"/>
    <property type="evidence" value="ECO:0007669"/>
    <property type="project" value="UniProtKB-ARBA"/>
</dbReference>
<feature type="site" description="Cleavage; by autolysis" evidence="7">
    <location>
        <begin position="164"/>
        <end position="165"/>
    </location>
</feature>
<dbReference type="PANTHER" id="PTHR10188">
    <property type="entry name" value="L-ASPARAGINASE"/>
    <property type="match status" value="1"/>
</dbReference>
<dbReference type="SUPFAM" id="SSF56235">
    <property type="entry name" value="N-terminal nucleophile aminohydrolases (Ntn hydrolases)"/>
    <property type="match status" value="1"/>
</dbReference>
<evidence type="ECO:0000256" key="5">
    <source>
        <dbReference type="PIRSR" id="PIRSR600246-1"/>
    </source>
</evidence>
<name>D9QKM9_BRESC</name>
<feature type="binding site" evidence="6">
    <location>
        <begin position="215"/>
        <end position="218"/>
    </location>
    <ligand>
        <name>substrate</name>
    </ligand>
</feature>
<dbReference type="InParanoid" id="D9QKM9"/>
<dbReference type="HOGENOM" id="CLU_021603_1_0_5"/>
<evidence type="ECO:0000313" key="9">
    <source>
        <dbReference type="Proteomes" id="UP000002696"/>
    </source>
</evidence>
<keyword evidence="3" id="KW-0068">Autocatalytic cleavage</keyword>
<evidence type="ECO:0000256" key="2">
    <source>
        <dbReference type="ARBA" id="ARBA00022801"/>
    </source>
</evidence>
<evidence type="ECO:0000256" key="6">
    <source>
        <dbReference type="PIRSR" id="PIRSR600246-2"/>
    </source>
</evidence>
<evidence type="ECO:0000256" key="1">
    <source>
        <dbReference type="ARBA" id="ARBA00022670"/>
    </source>
</evidence>
<dbReference type="AlphaFoldDB" id="D9QKM9"/>
<dbReference type="InterPro" id="IPR000246">
    <property type="entry name" value="Peptidase_T2"/>
</dbReference>
<organism evidence="8 9">
    <name type="scientific">Brevundimonas subvibrioides (strain ATCC 15264 / DSM 4735 / LMG 14903 / NBRC 16000 / CB 81)</name>
    <name type="common">Caulobacter subvibrioides</name>
    <dbReference type="NCBI Taxonomy" id="633149"/>
    <lineage>
        <taxon>Bacteria</taxon>
        <taxon>Pseudomonadati</taxon>
        <taxon>Pseudomonadota</taxon>
        <taxon>Alphaproteobacteria</taxon>
        <taxon>Caulobacterales</taxon>
        <taxon>Caulobacteraceae</taxon>
        <taxon>Brevundimonas</taxon>
    </lineage>
</organism>
<dbReference type="OrthoDB" id="9780217at2"/>
<keyword evidence="1" id="KW-0645">Protease</keyword>
<dbReference type="FunFam" id="3.60.20.30:FF:000001">
    <property type="entry name" value="Isoaspartyl peptidase/L-asparaginase"/>
    <property type="match status" value="1"/>
</dbReference>
<dbReference type="Proteomes" id="UP000002696">
    <property type="component" value="Chromosome"/>
</dbReference>
<evidence type="ECO:0000256" key="3">
    <source>
        <dbReference type="ARBA" id="ARBA00022813"/>
    </source>
</evidence>
<keyword evidence="2" id="KW-0378">Hydrolase</keyword>
<dbReference type="BioCyc" id="BSUB633149:G1GM8-538-MONOMER"/>
<proteinExistence type="predicted"/>
<dbReference type="eggNOG" id="COG1446">
    <property type="taxonomic scope" value="Bacteria"/>
</dbReference>
<feature type="binding site" evidence="6">
    <location>
        <begin position="193"/>
        <end position="196"/>
    </location>
    <ligand>
        <name>substrate</name>
    </ligand>
</feature>
<gene>
    <name evidence="8" type="ordered locus">Bresu_0540</name>
</gene>
<dbReference type="GO" id="GO:0008233">
    <property type="term" value="F:peptidase activity"/>
    <property type="evidence" value="ECO:0007669"/>
    <property type="project" value="UniProtKB-KW"/>
</dbReference>
<dbReference type="Gene3D" id="3.60.20.30">
    <property type="entry name" value="(Glycosyl)asparaginase"/>
    <property type="match status" value="1"/>
</dbReference>
<evidence type="ECO:0000256" key="4">
    <source>
        <dbReference type="ARBA" id="ARBA00069124"/>
    </source>
</evidence>
<dbReference type="STRING" id="633149.Bresu_0540"/>
<dbReference type="Pfam" id="PF01112">
    <property type="entry name" value="Asparaginase_2"/>
    <property type="match status" value="1"/>
</dbReference>
<keyword evidence="9" id="KW-1185">Reference proteome</keyword>
<reference evidence="9" key="1">
    <citation type="journal article" date="2011" name="J. Bacteriol.">
        <title>Genome sequences of eight morphologically diverse alphaproteobacteria.</title>
        <authorList>
            <consortium name="US DOE Joint Genome Institute"/>
            <person name="Brown P.J."/>
            <person name="Kysela D.T."/>
            <person name="Buechlein A."/>
            <person name="Hemmerich C."/>
            <person name="Brun Y.V."/>
        </authorList>
    </citation>
    <scope>NUCLEOTIDE SEQUENCE [LARGE SCALE GENOMIC DNA]</scope>
    <source>
        <strain evidence="9">ATCC 15264 / DSM 4735 / LMG 14903 / NBRC 16000 / CB 81</strain>
    </source>
</reference>
<dbReference type="EMBL" id="CP002102">
    <property type="protein sequence ID" value="ADK99854.1"/>
    <property type="molecule type" value="Genomic_DNA"/>
</dbReference>
<feature type="active site" description="Nucleophile" evidence="5">
    <location>
        <position position="165"/>
    </location>
</feature>
<dbReference type="PANTHER" id="PTHR10188:SF6">
    <property type="entry name" value="N(4)-(BETA-N-ACETYLGLUCOSAMINYL)-L-ASPARAGINASE"/>
    <property type="match status" value="1"/>
</dbReference>
<dbReference type="GO" id="GO:0006508">
    <property type="term" value="P:proteolysis"/>
    <property type="evidence" value="ECO:0007669"/>
    <property type="project" value="UniProtKB-KW"/>
</dbReference>